<sequence>MIALITSCAALGASITALVITIRNKKKPDFVNIRREEPILSNDQVKREVELQRNYEQYMQESAKFIFRVALEKAYRDLHQDEV</sequence>
<protein>
    <submittedName>
        <fullName evidence="1">Uncharacterized protein</fullName>
    </submittedName>
</protein>
<name>A0A1F2PCQ8_9FIRM</name>
<organism evidence="1 2">
    <name type="scientific">Acetobacterium wieringae</name>
    <dbReference type="NCBI Taxonomy" id="52694"/>
    <lineage>
        <taxon>Bacteria</taxon>
        <taxon>Bacillati</taxon>
        <taxon>Bacillota</taxon>
        <taxon>Clostridia</taxon>
        <taxon>Eubacteriales</taxon>
        <taxon>Eubacteriaceae</taxon>
        <taxon>Acetobacterium</taxon>
    </lineage>
</organism>
<dbReference type="STRING" id="52694.ACWI_33310"/>
<dbReference type="AlphaFoldDB" id="A0A1F2PCQ8"/>
<comment type="caution">
    <text evidence="1">The sequence shown here is derived from an EMBL/GenBank/DDBJ whole genome shotgun (WGS) entry which is preliminary data.</text>
</comment>
<dbReference type="Proteomes" id="UP000176244">
    <property type="component" value="Unassembled WGS sequence"/>
</dbReference>
<gene>
    <name evidence="1" type="ORF">ACWI_33310</name>
</gene>
<dbReference type="EMBL" id="LKEU01000044">
    <property type="protein sequence ID" value="OFV69137.1"/>
    <property type="molecule type" value="Genomic_DNA"/>
</dbReference>
<proteinExistence type="predicted"/>
<accession>A0A1F2PCQ8</accession>
<reference evidence="1 2" key="1">
    <citation type="submission" date="2015-09" db="EMBL/GenBank/DDBJ databases">
        <title>Genome sequence of Acetobacterium wieringae DSM 1911.</title>
        <authorList>
            <person name="Poehlein A."/>
            <person name="Bengelsdorf F.R."/>
            <person name="Schiel-Bengelsdorf B."/>
            <person name="Duerre P."/>
            <person name="Daniel R."/>
        </authorList>
    </citation>
    <scope>NUCLEOTIDE SEQUENCE [LARGE SCALE GENOMIC DNA]</scope>
    <source>
        <strain evidence="1 2">DSM 1911</strain>
    </source>
</reference>
<evidence type="ECO:0000313" key="2">
    <source>
        <dbReference type="Proteomes" id="UP000176244"/>
    </source>
</evidence>
<evidence type="ECO:0000313" key="1">
    <source>
        <dbReference type="EMBL" id="OFV69137.1"/>
    </source>
</evidence>